<gene>
    <name evidence="2" type="ORF">C8J55DRAFT_523283</name>
</gene>
<keyword evidence="1" id="KW-0812">Transmembrane</keyword>
<proteinExistence type="predicted"/>
<keyword evidence="1" id="KW-0472">Membrane</keyword>
<feature type="transmembrane region" description="Helical" evidence="1">
    <location>
        <begin position="12"/>
        <end position="37"/>
    </location>
</feature>
<dbReference type="EMBL" id="JANVFS010000033">
    <property type="protein sequence ID" value="KAJ4470011.1"/>
    <property type="molecule type" value="Genomic_DNA"/>
</dbReference>
<dbReference type="AlphaFoldDB" id="A0A9W8ZY71"/>
<feature type="transmembrane region" description="Helical" evidence="1">
    <location>
        <begin position="57"/>
        <end position="75"/>
    </location>
</feature>
<reference evidence="2" key="2">
    <citation type="journal article" date="2023" name="Proc. Natl. Acad. Sci. U.S.A.">
        <title>A global phylogenomic analysis of the shiitake genus Lentinula.</title>
        <authorList>
            <person name="Sierra-Patev S."/>
            <person name="Min B."/>
            <person name="Naranjo-Ortiz M."/>
            <person name="Looney B."/>
            <person name="Konkel Z."/>
            <person name="Slot J.C."/>
            <person name="Sakamoto Y."/>
            <person name="Steenwyk J.L."/>
            <person name="Rokas A."/>
            <person name="Carro J."/>
            <person name="Camarero S."/>
            <person name="Ferreira P."/>
            <person name="Molpeceres G."/>
            <person name="Ruiz-Duenas F.J."/>
            <person name="Serrano A."/>
            <person name="Henrissat B."/>
            <person name="Drula E."/>
            <person name="Hughes K.W."/>
            <person name="Mata J.L."/>
            <person name="Ishikawa N.K."/>
            <person name="Vargas-Isla R."/>
            <person name="Ushijima S."/>
            <person name="Smith C.A."/>
            <person name="Donoghue J."/>
            <person name="Ahrendt S."/>
            <person name="Andreopoulos W."/>
            <person name="He G."/>
            <person name="LaButti K."/>
            <person name="Lipzen A."/>
            <person name="Ng V."/>
            <person name="Riley R."/>
            <person name="Sandor L."/>
            <person name="Barry K."/>
            <person name="Martinez A.T."/>
            <person name="Xiao Y."/>
            <person name="Gibbons J.G."/>
            <person name="Terashima K."/>
            <person name="Grigoriev I.V."/>
            <person name="Hibbett D."/>
        </authorList>
    </citation>
    <scope>NUCLEOTIDE SEQUENCE</scope>
    <source>
        <strain evidence="2">Sp2 HRB7682 ss15</strain>
    </source>
</reference>
<evidence type="ECO:0000313" key="2">
    <source>
        <dbReference type="EMBL" id="KAJ4470011.1"/>
    </source>
</evidence>
<reference evidence="2" key="1">
    <citation type="submission" date="2022-08" db="EMBL/GenBank/DDBJ databases">
        <authorList>
            <consortium name="DOE Joint Genome Institute"/>
            <person name="Min B."/>
            <person name="Riley R."/>
            <person name="Sierra-Patev S."/>
            <person name="Naranjo-Ortiz M."/>
            <person name="Looney B."/>
            <person name="Konkel Z."/>
            <person name="Slot J.C."/>
            <person name="Sakamoto Y."/>
            <person name="Steenwyk J.L."/>
            <person name="Rokas A."/>
            <person name="Carro J."/>
            <person name="Camarero S."/>
            <person name="Ferreira P."/>
            <person name="Molpeceres G."/>
            <person name="Ruiz-Duenas F.J."/>
            <person name="Serrano A."/>
            <person name="Henrissat B."/>
            <person name="Drula E."/>
            <person name="Hughes K.W."/>
            <person name="Mata J.L."/>
            <person name="Ishikawa N.K."/>
            <person name="Vargas-Isla R."/>
            <person name="Ushijima S."/>
            <person name="Smith C.A."/>
            <person name="Ahrendt S."/>
            <person name="Andreopoulos W."/>
            <person name="He G."/>
            <person name="Labutti K."/>
            <person name="Lipzen A."/>
            <person name="Ng V."/>
            <person name="Sandor L."/>
            <person name="Barry K."/>
            <person name="Martinez A.T."/>
            <person name="Xiao Y."/>
            <person name="Gibbons J.G."/>
            <person name="Terashima K."/>
            <person name="Hibbett D.S."/>
            <person name="Grigoriev I.V."/>
        </authorList>
    </citation>
    <scope>NUCLEOTIDE SEQUENCE</scope>
    <source>
        <strain evidence="2">Sp2 HRB7682 ss15</strain>
    </source>
</reference>
<accession>A0A9W8ZY71</accession>
<protein>
    <submittedName>
        <fullName evidence="2">Uncharacterized protein</fullName>
    </submittedName>
</protein>
<evidence type="ECO:0000313" key="3">
    <source>
        <dbReference type="Proteomes" id="UP001150238"/>
    </source>
</evidence>
<sequence>MTFASCTKLHKGGTFCLHSCAYSLSYVSSLLIFRVRFAERWSILATVAIHDVIDDRIYQWIIQILLLRHLTYFRRRRRRFRRFRRFLR</sequence>
<keyword evidence="1" id="KW-1133">Transmembrane helix</keyword>
<evidence type="ECO:0000256" key="1">
    <source>
        <dbReference type="SAM" id="Phobius"/>
    </source>
</evidence>
<comment type="caution">
    <text evidence="2">The sequence shown here is derived from an EMBL/GenBank/DDBJ whole genome shotgun (WGS) entry which is preliminary data.</text>
</comment>
<name>A0A9W8ZY71_9AGAR</name>
<organism evidence="2 3">
    <name type="scientific">Lentinula lateritia</name>
    <dbReference type="NCBI Taxonomy" id="40482"/>
    <lineage>
        <taxon>Eukaryota</taxon>
        <taxon>Fungi</taxon>
        <taxon>Dikarya</taxon>
        <taxon>Basidiomycota</taxon>
        <taxon>Agaricomycotina</taxon>
        <taxon>Agaricomycetes</taxon>
        <taxon>Agaricomycetidae</taxon>
        <taxon>Agaricales</taxon>
        <taxon>Marasmiineae</taxon>
        <taxon>Omphalotaceae</taxon>
        <taxon>Lentinula</taxon>
    </lineage>
</organism>
<dbReference type="Proteomes" id="UP001150238">
    <property type="component" value="Unassembled WGS sequence"/>
</dbReference>